<protein>
    <submittedName>
        <fullName evidence="9">Vitamin B6 transporter</fullName>
    </submittedName>
</protein>
<proteinExistence type="inferred from homology"/>
<organism evidence="9 10">
    <name type="scientific">Sporothrix curviconia</name>
    <dbReference type="NCBI Taxonomy" id="1260050"/>
    <lineage>
        <taxon>Eukaryota</taxon>
        <taxon>Fungi</taxon>
        <taxon>Dikarya</taxon>
        <taxon>Ascomycota</taxon>
        <taxon>Pezizomycotina</taxon>
        <taxon>Sordariomycetes</taxon>
        <taxon>Sordariomycetidae</taxon>
        <taxon>Ophiostomatales</taxon>
        <taxon>Ophiostomataceae</taxon>
        <taxon>Sporothrix</taxon>
    </lineage>
</organism>
<feature type="transmembrane region" description="Helical" evidence="8">
    <location>
        <begin position="445"/>
        <end position="465"/>
    </location>
</feature>
<evidence type="ECO:0000313" key="10">
    <source>
        <dbReference type="Proteomes" id="UP001642405"/>
    </source>
</evidence>
<dbReference type="PANTHER" id="PTHR31806">
    <property type="entry name" value="PURINE-CYTOSINE PERMEASE FCY2-RELATED"/>
    <property type="match status" value="1"/>
</dbReference>
<dbReference type="Pfam" id="PF02133">
    <property type="entry name" value="Transp_cyt_pur"/>
    <property type="match status" value="1"/>
</dbReference>
<reference evidence="9 10" key="1">
    <citation type="submission" date="2024-01" db="EMBL/GenBank/DDBJ databases">
        <authorList>
            <person name="Allen C."/>
            <person name="Tagirdzhanova G."/>
        </authorList>
    </citation>
    <scope>NUCLEOTIDE SEQUENCE [LARGE SCALE GENOMIC DNA]</scope>
</reference>
<gene>
    <name evidence="9" type="primary">TPN1_3</name>
    <name evidence="9" type="ORF">SCUCBS95973_004633</name>
</gene>
<evidence type="ECO:0000256" key="6">
    <source>
        <dbReference type="ARBA" id="ARBA00023136"/>
    </source>
</evidence>
<sequence>MDAEKQLPSDPESVRDVEQGTVEIETVTPQAGLLGRVLRLEKKLGFEARGIERVPEALRDRQATFADYAQMSVIWFSSNITANNIMVGLLGPLLFGVGLVDAMVLGALGAMLGALGTAYLGTFGPMAGCRTMVVSRYTMGWWPNKICVLLNLVIELGYGLVDALLAGQILSAVNGGGMSVIVGVIIATVIVLAVCLLGIRMFHLYERYAFVPQLAVLFVLVGVAGPSWDVSSPTVGAAPDRAADRMSFFFLCVSGSLAWAGSGADFFVYFPPNAQRSKVFLSTTVGLGLSCAMTYLLGVGIGSGALTNAAWNDAYNVSVGALLVEVYRPLGSFGDFCAVVVALGIIGNNVPTIYSAGLNFQLLGRWCMAVPRSVWTLLSVVIYTVCACAGRNELFTVFQNFLALMGYWVAMWLALIVEDELLFRRQRDGRSYDWSVWNERDKLPVGLAALAAFCVGWAGAVLGMYQSYFTGPLARLVGDGIDLGIPVGMSWSALVYPPLWWAELRYIGR</sequence>
<dbReference type="Gene3D" id="1.10.4160.10">
    <property type="entry name" value="Hydantoin permease"/>
    <property type="match status" value="1"/>
</dbReference>
<keyword evidence="3 7" id="KW-0813">Transport</keyword>
<evidence type="ECO:0000256" key="5">
    <source>
        <dbReference type="ARBA" id="ARBA00022989"/>
    </source>
</evidence>
<feature type="transmembrane region" description="Helical" evidence="8">
    <location>
        <begin position="485"/>
        <end position="502"/>
    </location>
</feature>
<keyword evidence="5 8" id="KW-1133">Transmembrane helix</keyword>
<keyword evidence="4 8" id="KW-0812">Transmembrane</keyword>
<evidence type="ECO:0000256" key="7">
    <source>
        <dbReference type="PIRNR" id="PIRNR002744"/>
    </source>
</evidence>
<dbReference type="InterPro" id="IPR001248">
    <property type="entry name" value="Pur-cyt_permease"/>
</dbReference>
<evidence type="ECO:0000256" key="8">
    <source>
        <dbReference type="SAM" id="Phobius"/>
    </source>
</evidence>
<feature type="transmembrane region" description="Helical" evidence="8">
    <location>
        <begin position="148"/>
        <end position="170"/>
    </location>
</feature>
<evidence type="ECO:0000256" key="4">
    <source>
        <dbReference type="ARBA" id="ARBA00022692"/>
    </source>
</evidence>
<dbReference type="PIRSF" id="PIRSF002744">
    <property type="entry name" value="Pur-cyt_permease"/>
    <property type="match status" value="1"/>
</dbReference>
<evidence type="ECO:0000313" key="9">
    <source>
        <dbReference type="EMBL" id="CAK7221831.1"/>
    </source>
</evidence>
<feature type="transmembrane region" description="Helical" evidence="8">
    <location>
        <begin position="280"/>
        <end position="306"/>
    </location>
</feature>
<name>A0ABP0BQP6_9PEZI</name>
<feature type="transmembrane region" description="Helical" evidence="8">
    <location>
        <begin position="80"/>
        <end position="100"/>
    </location>
</feature>
<comment type="subcellular location">
    <subcellularLocation>
        <location evidence="1">Membrane</location>
        <topology evidence="1">Multi-pass membrane protein</topology>
    </subcellularLocation>
</comment>
<feature type="transmembrane region" description="Helical" evidence="8">
    <location>
        <begin position="397"/>
        <end position="417"/>
    </location>
</feature>
<evidence type="ECO:0000256" key="2">
    <source>
        <dbReference type="ARBA" id="ARBA00008974"/>
    </source>
</evidence>
<comment type="caution">
    <text evidence="9">The sequence shown here is derived from an EMBL/GenBank/DDBJ whole genome shotgun (WGS) entry which is preliminary data.</text>
</comment>
<dbReference type="PANTHER" id="PTHR31806:SF8">
    <property type="entry name" value="TRANSPORTER, PUTATIVE (AFU_ORTHOLOGUE AFUA_2G03000)-RELATED"/>
    <property type="match status" value="1"/>
</dbReference>
<dbReference type="Proteomes" id="UP001642405">
    <property type="component" value="Unassembled WGS sequence"/>
</dbReference>
<feature type="transmembrane region" description="Helical" evidence="8">
    <location>
        <begin position="209"/>
        <end position="228"/>
    </location>
</feature>
<dbReference type="EMBL" id="CAWUHB010000023">
    <property type="protein sequence ID" value="CAK7221831.1"/>
    <property type="molecule type" value="Genomic_DNA"/>
</dbReference>
<comment type="similarity">
    <text evidence="2 7">Belongs to the purine-cytosine permease (2.A.39) family.</text>
</comment>
<feature type="transmembrane region" description="Helical" evidence="8">
    <location>
        <begin position="248"/>
        <end position="268"/>
    </location>
</feature>
<dbReference type="InterPro" id="IPR026030">
    <property type="entry name" value="Pur-cyt_permease_Fcy2/21/22"/>
</dbReference>
<feature type="transmembrane region" description="Helical" evidence="8">
    <location>
        <begin position="106"/>
        <end position="127"/>
    </location>
</feature>
<evidence type="ECO:0000256" key="1">
    <source>
        <dbReference type="ARBA" id="ARBA00004141"/>
    </source>
</evidence>
<accession>A0ABP0BQP6</accession>
<feature type="transmembrane region" description="Helical" evidence="8">
    <location>
        <begin position="176"/>
        <end position="197"/>
    </location>
</feature>
<evidence type="ECO:0000256" key="3">
    <source>
        <dbReference type="ARBA" id="ARBA00022448"/>
    </source>
</evidence>
<keyword evidence="10" id="KW-1185">Reference proteome</keyword>
<keyword evidence="6 7" id="KW-0472">Membrane</keyword>
<feature type="transmembrane region" description="Helical" evidence="8">
    <location>
        <begin position="366"/>
        <end position="385"/>
    </location>
</feature>